<dbReference type="InterPro" id="IPR016186">
    <property type="entry name" value="C-type_lectin-like/link_sf"/>
</dbReference>
<dbReference type="InterPro" id="IPR033116">
    <property type="entry name" value="TRYPSIN_SER"/>
</dbReference>
<dbReference type="PROSITE" id="PS50287">
    <property type="entry name" value="SRCR_2"/>
    <property type="match status" value="1"/>
</dbReference>
<dbReference type="GO" id="GO:0016020">
    <property type="term" value="C:membrane"/>
    <property type="evidence" value="ECO:0007669"/>
    <property type="project" value="InterPro"/>
</dbReference>
<sequence>MANDYSDAKSKCGQLLGSLKPSELETLAEILPETDTPFYTSGLRKGSNWEWANGETLSNPLKIPGEGRCLAVIRGTFRAINCEHSAFYICEHGRECIEKSKNSSKKLFSGVTNVTSNGQKCLKWSDPTVLFERENSMEIDIFESHNFCRFVGNSTSPMCFIKPNQLEKCELPNCPETQNDSPISSSVISCSSPSFSCDNDSKCISDKFKCDYEVDCSDGSDEQNCEDYLESFELVGAYKLAENVIEVWTFIPHVQGCARKCRESLLMCEAFSYEPKNQMCLLTDTSAMYSSLAQKITSLYYRRRFSSKDVVFESINSTLYATKSSKKGVVCDENFSRDKLSSICKILGFGDVIYHSKSSDSAVIEHQFDAKSQQHSKFATIATIRANDDDDDYDMNDGDKMIRQVGDHSTNSQKFVAMSETQPVMKLPSSPIANPLRHTWNLSCLREPNCTSTVISSCQAIRCSSCPESSCSTGKCINFAQLCDGTADCPESDDESDCRASFFRLADGKSDMSGNLEVMFRSKWEPVCADELEQLDNICQIMRLGDTGSFLRKTQISGNSTKSAWKIIEDRKIMRVSKCGKLAKISCQSSSSSAISLECGARYVEINARDARRARIARVVGGFETQAGAFPWTAALKIKKTGEHQCGASIIGRRHLITAAHCFEEDDRPSSYQLIIGEWDNNKTEGTEQIFDLKRITFYPTYKDIFSHDIAILEIDDPGIVFDLYSQPICLPDRDFVYTPGRQCVVSGWGSMGLRYAQRLQAALIPIIDRSECQNSSEIYESMSRTAFCAGYLEGGVDSCQGDSGGPFACRREKDGAFVLAGVISWGDGCAQKKQPGIYTMVAPYLSWINSVLIGQEM</sequence>
<dbReference type="SMART" id="SM00473">
    <property type="entry name" value="PAN_AP"/>
    <property type="match status" value="1"/>
</dbReference>
<dbReference type="InterPro" id="IPR002172">
    <property type="entry name" value="LDrepeatLR_classA_rpt"/>
</dbReference>
<dbReference type="InterPro" id="IPR001304">
    <property type="entry name" value="C-type_lectin-like"/>
</dbReference>
<keyword evidence="3 12" id="KW-0420">Kringle</keyword>
<dbReference type="Gene3D" id="2.40.10.10">
    <property type="entry name" value="Trypsin-like serine proteases"/>
    <property type="match status" value="1"/>
</dbReference>
<dbReference type="FunFam" id="2.40.10.10:FF:000003">
    <property type="entry name" value="Transmembrane serine protease 3"/>
    <property type="match status" value="1"/>
</dbReference>
<evidence type="ECO:0000313" key="21">
    <source>
        <dbReference type="EMBL" id="ACI49249.1"/>
    </source>
</evidence>
<dbReference type="PANTHER" id="PTHR24252">
    <property type="entry name" value="ACROSIN-RELATED"/>
    <property type="match status" value="1"/>
</dbReference>
<evidence type="ECO:0000256" key="2">
    <source>
        <dbReference type="ARBA" id="ARBA00017669"/>
    </source>
</evidence>
<gene>
    <name evidence="21" type="ORF">Csp3_JD06.015</name>
</gene>
<proteinExistence type="predicted"/>
<dbReference type="SMART" id="SM00202">
    <property type="entry name" value="SR"/>
    <property type="match status" value="1"/>
</dbReference>
<dbReference type="GO" id="GO:0006508">
    <property type="term" value="P:proteolysis"/>
    <property type="evidence" value="ECO:0007669"/>
    <property type="project" value="UniProtKB-KW"/>
</dbReference>
<dbReference type="InterPro" id="IPR003609">
    <property type="entry name" value="Pan_app"/>
</dbReference>
<dbReference type="SUPFAM" id="SSF57440">
    <property type="entry name" value="Kringle-like"/>
    <property type="match status" value="1"/>
</dbReference>
<feature type="domain" description="C-type lectin" evidence="16">
    <location>
        <begin position="1"/>
        <end position="91"/>
    </location>
</feature>
<dbReference type="SUPFAM" id="SSF57424">
    <property type="entry name" value="LDL receptor-like module"/>
    <property type="match status" value="2"/>
</dbReference>
<dbReference type="InterPro" id="IPR018114">
    <property type="entry name" value="TRYPSIN_HIS"/>
</dbReference>
<dbReference type="Gene3D" id="3.10.100.10">
    <property type="entry name" value="Mannose-Binding Protein A, subunit A"/>
    <property type="match status" value="1"/>
</dbReference>
<feature type="disulfide bond" evidence="13">
    <location>
        <begin position="483"/>
        <end position="498"/>
    </location>
</feature>
<organism evidence="21">
    <name type="scientific">Caenorhabditis angaria</name>
    <dbReference type="NCBI Taxonomy" id="860376"/>
    <lineage>
        <taxon>Eukaryota</taxon>
        <taxon>Metazoa</taxon>
        <taxon>Ecdysozoa</taxon>
        <taxon>Nematoda</taxon>
        <taxon>Chromadorea</taxon>
        <taxon>Rhabditida</taxon>
        <taxon>Rhabditina</taxon>
        <taxon>Rhabditomorpha</taxon>
        <taxon>Rhabditoidea</taxon>
        <taxon>Rhabditidae</taxon>
        <taxon>Peloderinae</taxon>
        <taxon>Caenorhabditis</taxon>
    </lineage>
</organism>
<evidence type="ECO:0000259" key="17">
    <source>
        <dbReference type="PROSITE" id="PS50070"/>
    </source>
</evidence>
<dbReference type="SMART" id="SM00020">
    <property type="entry name" value="Tryp_SPc"/>
    <property type="match status" value="1"/>
</dbReference>
<evidence type="ECO:0000256" key="7">
    <source>
        <dbReference type="ARBA" id="ARBA00022801"/>
    </source>
</evidence>
<evidence type="ECO:0000256" key="11">
    <source>
        <dbReference type="ARBA" id="ARBA00030576"/>
    </source>
</evidence>
<dbReference type="InterPro" id="IPR009003">
    <property type="entry name" value="Peptidase_S1_PA"/>
</dbReference>
<evidence type="ECO:0000256" key="13">
    <source>
        <dbReference type="PROSITE-ProRule" id="PRU00124"/>
    </source>
</evidence>
<evidence type="ECO:0000259" key="19">
    <source>
        <dbReference type="PROSITE" id="PS50287"/>
    </source>
</evidence>
<dbReference type="InterPro" id="IPR023415">
    <property type="entry name" value="LDLR_class-A_CS"/>
</dbReference>
<evidence type="ECO:0000256" key="15">
    <source>
        <dbReference type="RuleBase" id="RU363034"/>
    </source>
</evidence>
<keyword evidence="7 15" id="KW-0378">Hydrolase</keyword>
<evidence type="ECO:0000256" key="14">
    <source>
        <dbReference type="PROSITE-ProRule" id="PRU00196"/>
    </source>
</evidence>
<dbReference type="InterPro" id="IPR036055">
    <property type="entry name" value="LDL_receptor-like_sf"/>
</dbReference>
<dbReference type="InterPro" id="IPR043504">
    <property type="entry name" value="Peptidase_S1_PA_chymotrypsin"/>
</dbReference>
<keyword evidence="4 15" id="KW-0645">Protease</keyword>
<evidence type="ECO:0000256" key="1">
    <source>
        <dbReference type="ARBA" id="ARBA00002744"/>
    </source>
</evidence>
<dbReference type="InterPro" id="IPR038178">
    <property type="entry name" value="Kringle_sf"/>
</dbReference>
<comment type="function">
    <text evidence="1">Plays a role in neuronal plasticity and the proteolytic action may subserve structural reorganizations associated with learning and memory operations.</text>
</comment>
<feature type="disulfide bond" evidence="13">
    <location>
        <begin position="471"/>
        <end position="489"/>
    </location>
</feature>
<dbReference type="SUPFAM" id="SSF56436">
    <property type="entry name" value="C-type lectin-like"/>
    <property type="match status" value="1"/>
</dbReference>
<dbReference type="Gene3D" id="2.40.20.10">
    <property type="entry name" value="Plasminogen Kringle 4"/>
    <property type="match status" value="1"/>
</dbReference>
<dbReference type="CDD" id="cd01099">
    <property type="entry name" value="PAN_AP_HGF"/>
    <property type="match status" value="1"/>
</dbReference>
<keyword evidence="5" id="KW-0356">Hemostasis</keyword>
<feature type="domain" description="Peptidase S1" evidence="18">
    <location>
        <begin position="619"/>
        <end position="854"/>
    </location>
</feature>
<comment type="caution">
    <text evidence="14">Lacks conserved residue(s) required for the propagation of feature annotation.</text>
</comment>
<evidence type="ECO:0000256" key="3">
    <source>
        <dbReference type="ARBA" id="ARBA00022572"/>
    </source>
</evidence>
<dbReference type="MEROPS" id="S01.B69"/>
<evidence type="ECO:0000256" key="6">
    <source>
        <dbReference type="ARBA" id="ARBA00022737"/>
    </source>
</evidence>
<evidence type="ECO:0000256" key="9">
    <source>
        <dbReference type="ARBA" id="ARBA00023157"/>
    </source>
</evidence>
<dbReference type="SMART" id="SM00192">
    <property type="entry name" value="LDLa"/>
    <property type="match status" value="2"/>
</dbReference>
<dbReference type="CDD" id="cd00190">
    <property type="entry name" value="Tryp_SPc"/>
    <property type="match status" value="1"/>
</dbReference>
<dbReference type="SMART" id="SM00130">
    <property type="entry name" value="KR"/>
    <property type="match status" value="1"/>
</dbReference>
<dbReference type="AlphaFoldDB" id="B6VC06"/>
<feature type="domain" description="Kringle" evidence="17">
    <location>
        <begin position="108"/>
        <end position="174"/>
    </location>
</feature>
<dbReference type="PROSITE" id="PS00134">
    <property type="entry name" value="TRYPSIN_HIS"/>
    <property type="match status" value="1"/>
</dbReference>
<evidence type="ECO:0000256" key="5">
    <source>
        <dbReference type="ARBA" id="ARBA00022696"/>
    </source>
</evidence>
<dbReference type="PANTHER" id="PTHR24252:SF7">
    <property type="entry name" value="HYALIN"/>
    <property type="match status" value="1"/>
</dbReference>
<reference evidence="21" key="1">
    <citation type="journal article" date="2008" name="Genome Res.">
        <title>Multigenome DNA sequence conservation identifies Hox cis-regulatory elements.</title>
        <authorList>
            <person name="Kuntz S.G."/>
            <person name="Schwarz E.M."/>
            <person name="DeModena J.A."/>
            <person name="De Buysscher T."/>
            <person name="Trout D."/>
            <person name="Shizuya H."/>
            <person name="Sternberg P.W."/>
            <person name="Wold B.J."/>
        </authorList>
    </citation>
    <scope>NUCLEOTIDE SEQUENCE</scope>
    <source>
        <strain evidence="21">PS1010</strain>
    </source>
</reference>
<dbReference type="PROSITE" id="PS01209">
    <property type="entry name" value="LDLRA_1"/>
    <property type="match status" value="2"/>
</dbReference>
<dbReference type="PROSITE" id="PS50240">
    <property type="entry name" value="TRYPSIN_DOM"/>
    <property type="match status" value="1"/>
</dbReference>
<evidence type="ECO:0000259" key="20">
    <source>
        <dbReference type="PROSITE" id="PS50948"/>
    </source>
</evidence>
<dbReference type="GO" id="GO:0004252">
    <property type="term" value="F:serine-type endopeptidase activity"/>
    <property type="evidence" value="ECO:0007669"/>
    <property type="project" value="InterPro"/>
</dbReference>
<evidence type="ECO:0000256" key="8">
    <source>
        <dbReference type="ARBA" id="ARBA00022825"/>
    </source>
</evidence>
<dbReference type="InterPro" id="IPR013806">
    <property type="entry name" value="Kringle-like"/>
</dbReference>
<dbReference type="InterPro" id="IPR016187">
    <property type="entry name" value="CTDL_fold"/>
</dbReference>
<dbReference type="PRINTS" id="PR00722">
    <property type="entry name" value="CHYMOTRYPSIN"/>
</dbReference>
<dbReference type="InterPro" id="IPR001190">
    <property type="entry name" value="SRCR"/>
</dbReference>
<feature type="domain" description="Apple" evidence="20">
    <location>
        <begin position="225"/>
        <end position="305"/>
    </location>
</feature>
<dbReference type="PROSITE" id="PS50948">
    <property type="entry name" value="PAN"/>
    <property type="match status" value="1"/>
</dbReference>
<dbReference type="EMBL" id="FJ362380">
    <property type="protein sequence ID" value="ACI49249.1"/>
    <property type="molecule type" value="Genomic_DNA"/>
</dbReference>
<dbReference type="PROSITE" id="PS00135">
    <property type="entry name" value="TRYPSIN_SER"/>
    <property type="match status" value="1"/>
</dbReference>
<dbReference type="SUPFAM" id="SSF50494">
    <property type="entry name" value="Trypsin-like serine proteases"/>
    <property type="match status" value="1"/>
</dbReference>
<keyword evidence="8 15" id="KW-0720">Serine protease</keyword>
<dbReference type="SUPFAM" id="SSF57414">
    <property type="entry name" value="Hairpin loop containing domain-like"/>
    <property type="match status" value="1"/>
</dbReference>
<dbReference type="Gene3D" id="3.50.4.10">
    <property type="entry name" value="Hepatocyte Growth Factor"/>
    <property type="match status" value="1"/>
</dbReference>
<keyword evidence="6" id="KW-0677">Repeat</keyword>
<keyword evidence="10" id="KW-0325">Glycoprotein</keyword>
<dbReference type="Gene3D" id="3.10.250.10">
    <property type="entry name" value="SRCR-like domain"/>
    <property type="match status" value="1"/>
</dbReference>
<feature type="domain" description="SRCR" evidence="19">
    <location>
        <begin position="503"/>
        <end position="622"/>
    </location>
</feature>
<evidence type="ECO:0000259" key="16">
    <source>
        <dbReference type="PROSITE" id="PS50041"/>
    </source>
</evidence>
<evidence type="ECO:0000256" key="10">
    <source>
        <dbReference type="ARBA" id="ARBA00023180"/>
    </source>
</evidence>
<feature type="disulfide bond" evidence="13">
    <location>
        <begin position="210"/>
        <end position="225"/>
    </location>
</feature>
<dbReference type="PROSITE" id="PS50070">
    <property type="entry name" value="KRINGLE_2"/>
    <property type="match status" value="1"/>
</dbReference>
<keyword evidence="9 13" id="KW-1015">Disulfide bond</keyword>
<dbReference type="GO" id="GO:0007599">
    <property type="term" value="P:hemostasis"/>
    <property type="evidence" value="ECO:0007669"/>
    <property type="project" value="UniProtKB-KW"/>
</dbReference>
<dbReference type="InterPro" id="IPR001254">
    <property type="entry name" value="Trypsin_dom"/>
</dbReference>
<dbReference type="Pfam" id="PF00057">
    <property type="entry name" value="Ldl_recept_a"/>
    <property type="match status" value="1"/>
</dbReference>
<dbReference type="InterPro" id="IPR036772">
    <property type="entry name" value="SRCR-like_dom_sf"/>
</dbReference>
<dbReference type="PROSITE" id="PS50041">
    <property type="entry name" value="C_TYPE_LECTIN_2"/>
    <property type="match status" value="1"/>
</dbReference>
<accession>B6VC06</accession>
<dbReference type="SUPFAM" id="SSF56487">
    <property type="entry name" value="SRCR-like"/>
    <property type="match status" value="1"/>
</dbReference>
<dbReference type="CDD" id="cd00037">
    <property type="entry name" value="CLECT"/>
    <property type="match status" value="1"/>
</dbReference>
<dbReference type="Gene3D" id="4.10.400.10">
    <property type="entry name" value="Low-density Lipoprotein Receptor"/>
    <property type="match status" value="2"/>
</dbReference>
<dbReference type="CDD" id="cd00112">
    <property type="entry name" value="LDLa"/>
    <property type="match status" value="2"/>
</dbReference>
<dbReference type="Pfam" id="PF00089">
    <property type="entry name" value="Trypsin"/>
    <property type="match status" value="1"/>
</dbReference>
<evidence type="ECO:0000259" key="18">
    <source>
        <dbReference type="PROSITE" id="PS50240"/>
    </source>
</evidence>
<protein>
    <recommendedName>
        <fullName evidence="2">Neurotrypsin</fullName>
    </recommendedName>
    <alternativeName>
        <fullName evidence="11">Serine protease 12</fullName>
    </alternativeName>
</protein>
<dbReference type="InterPro" id="IPR000001">
    <property type="entry name" value="Kringle"/>
</dbReference>
<dbReference type="InterPro" id="IPR001314">
    <property type="entry name" value="Peptidase_S1A"/>
</dbReference>
<evidence type="ECO:0000256" key="12">
    <source>
        <dbReference type="PROSITE-ProRule" id="PRU00121"/>
    </source>
</evidence>
<evidence type="ECO:0000256" key="4">
    <source>
        <dbReference type="ARBA" id="ARBA00022670"/>
    </source>
</evidence>
<dbReference type="PROSITE" id="PS50068">
    <property type="entry name" value="LDLRA_2"/>
    <property type="match status" value="2"/>
</dbReference>
<name>B6VC06_9PELO</name>